<evidence type="ECO:0000313" key="3">
    <source>
        <dbReference type="Proteomes" id="UP000194236"/>
    </source>
</evidence>
<sequence length="76" mass="9250">MQIFPYVPFFIGTGHLPTCHRTWFPSYCCIFLIIVIHFRKFSPNTISIHSSRYNIIIFFIFWTIILFDWKKKTIVF</sequence>
<gene>
    <name evidence="2" type="ORF">BLA29_001249</name>
</gene>
<comment type="caution">
    <text evidence="2">The sequence shown here is derived from an EMBL/GenBank/DDBJ whole genome shotgun (WGS) entry which is preliminary data.</text>
</comment>
<feature type="transmembrane region" description="Helical" evidence="1">
    <location>
        <begin position="53"/>
        <end position="69"/>
    </location>
</feature>
<keyword evidence="1" id="KW-0472">Membrane</keyword>
<dbReference type="EMBL" id="MUJZ01055156">
    <property type="protein sequence ID" value="OTF72676.1"/>
    <property type="molecule type" value="Genomic_DNA"/>
</dbReference>
<protein>
    <submittedName>
        <fullName evidence="2">Uncharacterized protein</fullName>
    </submittedName>
</protein>
<reference evidence="2 3" key="1">
    <citation type="submission" date="2017-03" db="EMBL/GenBank/DDBJ databases">
        <title>Genome Survey of Euroglyphus maynei.</title>
        <authorList>
            <person name="Arlian L.G."/>
            <person name="Morgan M.S."/>
            <person name="Rider S.D."/>
        </authorList>
    </citation>
    <scope>NUCLEOTIDE SEQUENCE [LARGE SCALE GENOMIC DNA]</scope>
    <source>
        <strain evidence="2">Arlian Lab</strain>
        <tissue evidence="2">Whole body</tissue>
    </source>
</reference>
<keyword evidence="1" id="KW-1133">Transmembrane helix</keyword>
<evidence type="ECO:0000256" key="1">
    <source>
        <dbReference type="SAM" id="Phobius"/>
    </source>
</evidence>
<keyword evidence="1" id="KW-0812">Transmembrane</keyword>
<proteinExistence type="predicted"/>
<dbReference type="Proteomes" id="UP000194236">
    <property type="component" value="Unassembled WGS sequence"/>
</dbReference>
<keyword evidence="3" id="KW-1185">Reference proteome</keyword>
<accession>A0A1Y3AZ33</accession>
<feature type="transmembrane region" description="Helical" evidence="1">
    <location>
        <begin position="23"/>
        <end position="41"/>
    </location>
</feature>
<name>A0A1Y3AZ33_EURMA</name>
<evidence type="ECO:0000313" key="2">
    <source>
        <dbReference type="EMBL" id="OTF72676.1"/>
    </source>
</evidence>
<organism evidence="2 3">
    <name type="scientific">Euroglyphus maynei</name>
    <name type="common">Mayne's house dust mite</name>
    <dbReference type="NCBI Taxonomy" id="6958"/>
    <lineage>
        <taxon>Eukaryota</taxon>
        <taxon>Metazoa</taxon>
        <taxon>Ecdysozoa</taxon>
        <taxon>Arthropoda</taxon>
        <taxon>Chelicerata</taxon>
        <taxon>Arachnida</taxon>
        <taxon>Acari</taxon>
        <taxon>Acariformes</taxon>
        <taxon>Sarcoptiformes</taxon>
        <taxon>Astigmata</taxon>
        <taxon>Psoroptidia</taxon>
        <taxon>Analgoidea</taxon>
        <taxon>Pyroglyphidae</taxon>
        <taxon>Pyroglyphinae</taxon>
        <taxon>Euroglyphus</taxon>
    </lineage>
</organism>
<dbReference type="AlphaFoldDB" id="A0A1Y3AZ33"/>